<dbReference type="PANTHER" id="PTHR38790:SF4">
    <property type="entry name" value="2EXR DOMAIN-CONTAINING PROTEIN"/>
    <property type="match status" value="1"/>
</dbReference>
<dbReference type="PANTHER" id="PTHR38790">
    <property type="entry name" value="2EXR DOMAIN-CONTAINING PROTEIN-RELATED"/>
    <property type="match status" value="1"/>
</dbReference>
<gene>
    <name evidence="2" type="ORF">BDV96DRAFT_382848</name>
</gene>
<dbReference type="InterPro" id="IPR056632">
    <property type="entry name" value="DUF7730"/>
</dbReference>
<evidence type="ECO:0000259" key="1">
    <source>
        <dbReference type="Pfam" id="PF24864"/>
    </source>
</evidence>
<dbReference type="EMBL" id="ML977317">
    <property type="protein sequence ID" value="KAF2118338.1"/>
    <property type="molecule type" value="Genomic_DNA"/>
</dbReference>
<dbReference type="AlphaFoldDB" id="A0A6A5ZIT7"/>
<keyword evidence="3" id="KW-1185">Reference proteome</keyword>
<evidence type="ECO:0000313" key="2">
    <source>
        <dbReference type="EMBL" id="KAF2118338.1"/>
    </source>
</evidence>
<feature type="domain" description="DUF7730" evidence="1">
    <location>
        <begin position="77"/>
        <end position="193"/>
    </location>
</feature>
<accession>A0A6A5ZIT7</accession>
<organism evidence="2 3">
    <name type="scientific">Lophiotrema nucula</name>
    <dbReference type="NCBI Taxonomy" id="690887"/>
    <lineage>
        <taxon>Eukaryota</taxon>
        <taxon>Fungi</taxon>
        <taxon>Dikarya</taxon>
        <taxon>Ascomycota</taxon>
        <taxon>Pezizomycotina</taxon>
        <taxon>Dothideomycetes</taxon>
        <taxon>Pleosporomycetidae</taxon>
        <taxon>Pleosporales</taxon>
        <taxon>Lophiotremataceae</taxon>
        <taxon>Lophiotrema</taxon>
    </lineage>
</organism>
<protein>
    <recommendedName>
        <fullName evidence="1">DUF7730 domain-containing protein</fullName>
    </recommendedName>
</protein>
<dbReference type="Pfam" id="PF24864">
    <property type="entry name" value="DUF7730"/>
    <property type="match status" value="1"/>
</dbReference>
<dbReference type="Proteomes" id="UP000799770">
    <property type="component" value="Unassembled WGS sequence"/>
</dbReference>
<name>A0A6A5ZIT7_9PLEO</name>
<reference evidence="2" key="1">
    <citation type="journal article" date="2020" name="Stud. Mycol.">
        <title>101 Dothideomycetes genomes: a test case for predicting lifestyles and emergence of pathogens.</title>
        <authorList>
            <person name="Haridas S."/>
            <person name="Albert R."/>
            <person name="Binder M."/>
            <person name="Bloem J."/>
            <person name="Labutti K."/>
            <person name="Salamov A."/>
            <person name="Andreopoulos B."/>
            <person name="Baker S."/>
            <person name="Barry K."/>
            <person name="Bills G."/>
            <person name="Bluhm B."/>
            <person name="Cannon C."/>
            <person name="Castanera R."/>
            <person name="Culley D."/>
            <person name="Daum C."/>
            <person name="Ezra D."/>
            <person name="Gonzalez J."/>
            <person name="Henrissat B."/>
            <person name="Kuo A."/>
            <person name="Liang C."/>
            <person name="Lipzen A."/>
            <person name="Lutzoni F."/>
            <person name="Magnuson J."/>
            <person name="Mondo S."/>
            <person name="Nolan M."/>
            <person name="Ohm R."/>
            <person name="Pangilinan J."/>
            <person name="Park H.-J."/>
            <person name="Ramirez L."/>
            <person name="Alfaro M."/>
            <person name="Sun H."/>
            <person name="Tritt A."/>
            <person name="Yoshinaga Y."/>
            <person name="Zwiers L.-H."/>
            <person name="Turgeon B."/>
            <person name="Goodwin S."/>
            <person name="Spatafora J."/>
            <person name="Crous P."/>
            <person name="Grigoriev I."/>
        </authorList>
    </citation>
    <scope>NUCLEOTIDE SEQUENCE</scope>
    <source>
        <strain evidence="2">CBS 627.86</strain>
    </source>
</reference>
<dbReference type="OrthoDB" id="5413827at2759"/>
<proteinExistence type="predicted"/>
<evidence type="ECO:0000313" key="3">
    <source>
        <dbReference type="Proteomes" id="UP000799770"/>
    </source>
</evidence>
<sequence>MAVAQHRRRCHAVHIRPHRFLKPRPKRYSSKAKAPKCAMTRSRARKLERFRVLDNGMLDPRPRGECVEIMQRNVEESFLLRLPAEIRNHIFQYVLGGQKVAIHSPSYYRPHGTEEKGDSDFAISQFKDPYIVLERARSIRPVEVLVTCRQIYSETVLLPFALNTFSFTSEMEVLDIKHKVFEAQLHAVTAVQFCAIRGALQNQDGRIKAMSYLPSLKKVYINIYFEESHTFPELETSSNHSDQASKAVTPADVEATKRNMRTLEDAVRQGTGGKARVIFTYEAAEHNKLFDGTA</sequence>